<dbReference type="EMBL" id="JAZDUF010000007">
    <property type="protein sequence ID" value="MEE3852891.1"/>
    <property type="molecule type" value="Genomic_DNA"/>
</dbReference>
<reference evidence="2 3" key="1">
    <citation type="submission" date="2024-01" db="EMBL/GenBank/DDBJ databases">
        <title>Draft genome sequence of Gordonia sp. LSe1-13.</title>
        <authorList>
            <person name="Suphannarot A."/>
            <person name="Mingma R."/>
        </authorList>
    </citation>
    <scope>NUCLEOTIDE SEQUENCE [LARGE SCALE GENOMIC DNA]</scope>
    <source>
        <strain evidence="2 3">LSe1-13</strain>
    </source>
</reference>
<keyword evidence="3" id="KW-1185">Reference proteome</keyword>
<evidence type="ECO:0000313" key="3">
    <source>
        <dbReference type="Proteomes" id="UP001347146"/>
    </source>
</evidence>
<name>A0ABU7MK10_9ACTN</name>
<comment type="caution">
    <text evidence="2">The sequence shown here is derived from an EMBL/GenBank/DDBJ whole genome shotgun (WGS) entry which is preliminary data.</text>
</comment>
<evidence type="ECO:0000256" key="1">
    <source>
        <dbReference type="SAM" id="Phobius"/>
    </source>
</evidence>
<organism evidence="2 3">
    <name type="scientific">Gordonia sesuvii</name>
    <dbReference type="NCBI Taxonomy" id="3116777"/>
    <lineage>
        <taxon>Bacteria</taxon>
        <taxon>Bacillati</taxon>
        <taxon>Actinomycetota</taxon>
        <taxon>Actinomycetes</taxon>
        <taxon>Mycobacteriales</taxon>
        <taxon>Gordoniaceae</taxon>
        <taxon>Gordonia</taxon>
    </lineage>
</organism>
<proteinExistence type="predicted"/>
<keyword evidence="1" id="KW-1133">Transmembrane helix</keyword>
<feature type="transmembrane region" description="Helical" evidence="1">
    <location>
        <begin position="21"/>
        <end position="40"/>
    </location>
</feature>
<keyword evidence="1" id="KW-0472">Membrane</keyword>
<sequence length="97" mass="10591">MASHHLHMPHHESHGNHPMSVVGYLLVLVGFASAALWLVSMAGGHVALAIVFGLMMVGAFAGATAIFMSLSHRHHHSPVLPDNTDAELGRYRTRYRE</sequence>
<feature type="transmembrane region" description="Helical" evidence="1">
    <location>
        <begin position="46"/>
        <end position="68"/>
    </location>
</feature>
<protein>
    <recommendedName>
        <fullName evidence="4">UsfY protein</fullName>
    </recommendedName>
</protein>
<dbReference type="RefSeq" id="WP_330435485.1">
    <property type="nucleotide sequence ID" value="NZ_JAZDUF010000007.1"/>
</dbReference>
<gene>
    <name evidence="2" type="ORF">VZC37_21320</name>
</gene>
<evidence type="ECO:0008006" key="4">
    <source>
        <dbReference type="Google" id="ProtNLM"/>
    </source>
</evidence>
<accession>A0ABU7MK10</accession>
<dbReference type="Proteomes" id="UP001347146">
    <property type="component" value="Unassembled WGS sequence"/>
</dbReference>
<evidence type="ECO:0000313" key="2">
    <source>
        <dbReference type="EMBL" id="MEE3852891.1"/>
    </source>
</evidence>
<keyword evidence="1" id="KW-0812">Transmembrane</keyword>